<protein>
    <recommendedName>
        <fullName evidence="3">DUF2589 domain-containing protein</fullName>
    </recommendedName>
</protein>
<reference evidence="1" key="1">
    <citation type="submission" date="2021-12" db="EMBL/GenBank/DDBJ databases">
        <authorList>
            <person name="Ulrich A."/>
        </authorList>
    </citation>
    <scope>NUCLEOTIDE SEQUENCE</scope>
    <source>
        <strain evidence="1">A1P009</strain>
    </source>
</reference>
<name>A0ABS8UBY0_9GAMM</name>
<proteinExistence type="predicted"/>
<reference evidence="1" key="2">
    <citation type="journal article" date="2022" name="Syst. Appl. Microbiol.">
        <title>Physiological and genomic characterisation of Luteimonas fraxinea sp. nov., a bacterial species associated with trees tolerant to ash dieback.</title>
        <authorList>
            <person name="Ulrich K."/>
            <person name="Becker R."/>
            <person name="Behrendt U."/>
            <person name="Kube M."/>
            <person name="Schneck V."/>
            <person name="Ulrich A."/>
        </authorList>
    </citation>
    <scope>NUCLEOTIDE SEQUENCE</scope>
    <source>
        <strain evidence="1">A1P009</strain>
    </source>
</reference>
<evidence type="ECO:0008006" key="3">
    <source>
        <dbReference type="Google" id="ProtNLM"/>
    </source>
</evidence>
<dbReference type="RefSeq" id="WP_232134626.1">
    <property type="nucleotide sequence ID" value="NZ_JAJQKU010000001.1"/>
</dbReference>
<gene>
    <name evidence="1" type="ORF">LTT95_04290</name>
</gene>
<dbReference type="EMBL" id="JAJQKU010000001">
    <property type="protein sequence ID" value="MCD9096153.1"/>
    <property type="molecule type" value="Genomic_DNA"/>
</dbReference>
<sequence length="178" mass="19567">MQFQLDKAQATITNVNQRVERHGDERERAVDIKFALSANSSALDMFDKDLKKFLFRKPAKGEQPQLPSIGDVLTEVKFPSLEPQRLAHEWSGCELQIDGQLEGTAPIVLVDVKLKKFIAEPKEGGSVDLTFTASAGVDAEELAEISEAWIREAVVLSISPGKKATQTDPEQTDMSEAA</sequence>
<evidence type="ECO:0000313" key="1">
    <source>
        <dbReference type="EMBL" id="MCD9096153.1"/>
    </source>
</evidence>
<evidence type="ECO:0000313" key="2">
    <source>
        <dbReference type="Proteomes" id="UP001430360"/>
    </source>
</evidence>
<accession>A0ABS8UBY0</accession>
<organism evidence="1 2">
    <name type="scientific">Luteimonas fraxinea</name>
    <dbReference type="NCBI Taxonomy" id="2901869"/>
    <lineage>
        <taxon>Bacteria</taxon>
        <taxon>Pseudomonadati</taxon>
        <taxon>Pseudomonadota</taxon>
        <taxon>Gammaproteobacteria</taxon>
        <taxon>Lysobacterales</taxon>
        <taxon>Lysobacteraceae</taxon>
        <taxon>Luteimonas</taxon>
    </lineage>
</organism>
<keyword evidence="2" id="KW-1185">Reference proteome</keyword>
<comment type="caution">
    <text evidence="1">The sequence shown here is derived from an EMBL/GenBank/DDBJ whole genome shotgun (WGS) entry which is preliminary data.</text>
</comment>
<dbReference type="Proteomes" id="UP001430360">
    <property type="component" value="Unassembled WGS sequence"/>
</dbReference>